<feature type="compositionally biased region" description="Gly residues" evidence="1">
    <location>
        <begin position="116"/>
        <end position="126"/>
    </location>
</feature>
<name>A0AAD4RDC0_9BILA</name>
<feature type="compositionally biased region" description="Low complexity" evidence="1">
    <location>
        <begin position="134"/>
        <end position="143"/>
    </location>
</feature>
<comment type="caution">
    <text evidence="2">The sequence shown here is derived from an EMBL/GenBank/DDBJ whole genome shotgun (WGS) entry which is preliminary data.</text>
</comment>
<feature type="region of interest" description="Disordered" evidence="1">
    <location>
        <begin position="194"/>
        <end position="232"/>
    </location>
</feature>
<dbReference type="Gene3D" id="1.20.120.1100">
    <property type="match status" value="1"/>
</dbReference>
<dbReference type="AlphaFoldDB" id="A0AAD4RDC0"/>
<gene>
    <name evidence="2" type="ORF">DdX_00890</name>
</gene>
<evidence type="ECO:0000256" key="1">
    <source>
        <dbReference type="SAM" id="MobiDB-lite"/>
    </source>
</evidence>
<proteinExistence type="predicted"/>
<reference evidence="2" key="1">
    <citation type="submission" date="2022-01" db="EMBL/GenBank/DDBJ databases">
        <title>Genome Sequence Resource for Two Populations of Ditylenchus destructor, the Migratory Endoparasitic Phytonematode.</title>
        <authorList>
            <person name="Zhang H."/>
            <person name="Lin R."/>
            <person name="Xie B."/>
        </authorList>
    </citation>
    <scope>NUCLEOTIDE SEQUENCE</scope>
    <source>
        <strain evidence="2">BazhouSP</strain>
    </source>
</reference>
<keyword evidence="3" id="KW-1185">Reference proteome</keyword>
<feature type="compositionally biased region" description="Pro residues" evidence="1">
    <location>
        <begin position="50"/>
        <end position="60"/>
    </location>
</feature>
<feature type="compositionally biased region" description="Low complexity" evidence="1">
    <location>
        <begin position="205"/>
        <end position="228"/>
    </location>
</feature>
<feature type="region of interest" description="Disordered" evidence="1">
    <location>
        <begin position="40"/>
        <end position="86"/>
    </location>
</feature>
<sequence>MERNVNFSWIRTFLFATIFATLITNFRYVDAGGIAVDDTMPGGGGAPHSPAGPPPGPAPSPSGGGGMFQPQPSFGGGFGSFGSPPPLPHFGGGGFSGFQFGGGMPPMMPPPPPPHFGGGMFFGGGFGPPPPAPNFGGMSHFQFFPPPPPSFQTHFFPMPPPPLPSFGFGGNSNGGGISSFRTWHSDLKGNNPVVSQNLGDLLKDSSSSDSSSEESSTTTPNSSSESGSAEVDVINGVGGGGFGSWMTSGFKTLFGGGMGGAAEIDLSDSWGEIIGQMFSGQGLLRIIIDIDFIIPDDWKDAYASIPEGTRKCIIEEAFHIWHKHKKFNSTSEVVKHLEKKCPKDWEKVKELFKVMKADFEKLTKPVREFFIMVWKKLVSSGFHNTHGIVKEYYDKWIALISNDKNKQSIIRTFPKFQFFLEGAYAKMLENYLQRYGNGEIKGIAGLLEMFRSFETQLEQDHPGIYNQDITTGFRKVIHTDLIVVMELSGKNIGKAFVSKFTSPVKSFVSKIFSFG</sequence>
<dbReference type="EMBL" id="JAKKPZ010000001">
    <property type="protein sequence ID" value="KAI1728692.1"/>
    <property type="molecule type" value="Genomic_DNA"/>
</dbReference>
<accession>A0AAD4RDC0</accession>
<feature type="compositionally biased region" description="Pro residues" evidence="1">
    <location>
        <begin position="106"/>
        <end position="115"/>
    </location>
</feature>
<organism evidence="2 3">
    <name type="scientific">Ditylenchus destructor</name>
    <dbReference type="NCBI Taxonomy" id="166010"/>
    <lineage>
        <taxon>Eukaryota</taxon>
        <taxon>Metazoa</taxon>
        <taxon>Ecdysozoa</taxon>
        <taxon>Nematoda</taxon>
        <taxon>Chromadorea</taxon>
        <taxon>Rhabditida</taxon>
        <taxon>Tylenchina</taxon>
        <taxon>Tylenchomorpha</taxon>
        <taxon>Sphaerularioidea</taxon>
        <taxon>Anguinidae</taxon>
        <taxon>Anguininae</taxon>
        <taxon>Ditylenchus</taxon>
    </lineage>
</organism>
<dbReference type="Proteomes" id="UP001201812">
    <property type="component" value="Unassembled WGS sequence"/>
</dbReference>
<protein>
    <submittedName>
        <fullName evidence="2">Uncharacterized protein</fullName>
    </submittedName>
</protein>
<evidence type="ECO:0000313" key="3">
    <source>
        <dbReference type="Proteomes" id="UP001201812"/>
    </source>
</evidence>
<evidence type="ECO:0000313" key="2">
    <source>
        <dbReference type="EMBL" id="KAI1728692.1"/>
    </source>
</evidence>
<feature type="region of interest" description="Disordered" evidence="1">
    <location>
        <begin position="101"/>
        <end position="146"/>
    </location>
</feature>